<dbReference type="InterPro" id="IPR021994">
    <property type="entry name" value="DUF3592"/>
</dbReference>
<dbReference type="EMBL" id="CAKLDI010000001">
    <property type="protein sequence ID" value="CAH0533543.1"/>
    <property type="molecule type" value="Genomic_DNA"/>
</dbReference>
<keyword evidence="1" id="KW-0812">Transmembrane</keyword>
<proteinExistence type="predicted"/>
<organism evidence="3 4">
    <name type="scientific">Vibrio stylophorae</name>
    <dbReference type="NCBI Taxonomy" id="659351"/>
    <lineage>
        <taxon>Bacteria</taxon>
        <taxon>Pseudomonadati</taxon>
        <taxon>Pseudomonadota</taxon>
        <taxon>Gammaproteobacteria</taxon>
        <taxon>Vibrionales</taxon>
        <taxon>Vibrionaceae</taxon>
        <taxon>Vibrio</taxon>
    </lineage>
</organism>
<evidence type="ECO:0000313" key="3">
    <source>
        <dbReference type="EMBL" id="CAH0533543.1"/>
    </source>
</evidence>
<evidence type="ECO:0000259" key="2">
    <source>
        <dbReference type="Pfam" id="PF12158"/>
    </source>
</evidence>
<accession>A0ABN8DSL9</accession>
<feature type="domain" description="DUF3592" evidence="2">
    <location>
        <begin position="47"/>
        <end position="113"/>
    </location>
</feature>
<sequence length="163" mass="18061">MQINTTASIRGSRKMGWILIIVAIALSYFAFTCWQGTQAFIAKAIETRGVVVDLQTDREGVAFPVFQFTTQVGHTITIVSNTGTKPPSYHRGESVSILYLAEHPKDATINSFFSLYLFELILSIFAVVFGLFGAGLLHLHSRRNQKAKDNLDNTAQNQPPLVD</sequence>
<dbReference type="Proteomes" id="UP000838672">
    <property type="component" value="Unassembled WGS sequence"/>
</dbReference>
<evidence type="ECO:0000256" key="1">
    <source>
        <dbReference type="SAM" id="Phobius"/>
    </source>
</evidence>
<protein>
    <recommendedName>
        <fullName evidence="2">DUF3592 domain-containing protein</fullName>
    </recommendedName>
</protein>
<keyword evidence="1" id="KW-0472">Membrane</keyword>
<feature type="transmembrane region" description="Helical" evidence="1">
    <location>
        <begin position="115"/>
        <end position="139"/>
    </location>
</feature>
<gene>
    <name evidence="3" type="ORF">VST7929_01413</name>
</gene>
<keyword evidence="4" id="KW-1185">Reference proteome</keyword>
<feature type="transmembrane region" description="Helical" evidence="1">
    <location>
        <begin position="16"/>
        <end position="37"/>
    </location>
</feature>
<evidence type="ECO:0000313" key="4">
    <source>
        <dbReference type="Proteomes" id="UP000838672"/>
    </source>
</evidence>
<dbReference type="Pfam" id="PF12158">
    <property type="entry name" value="DUF3592"/>
    <property type="match status" value="1"/>
</dbReference>
<comment type="caution">
    <text evidence="3">The sequence shown here is derived from an EMBL/GenBank/DDBJ whole genome shotgun (WGS) entry which is preliminary data.</text>
</comment>
<keyword evidence="1" id="KW-1133">Transmembrane helix</keyword>
<name>A0ABN8DSL9_9VIBR</name>
<reference evidence="3" key="1">
    <citation type="submission" date="2021-11" db="EMBL/GenBank/DDBJ databases">
        <authorList>
            <person name="Rodrigo-Torres L."/>
            <person name="Arahal R. D."/>
            <person name="Lucena T."/>
        </authorList>
    </citation>
    <scope>NUCLEOTIDE SEQUENCE</scope>
    <source>
        <strain evidence="3">CECT 7929</strain>
    </source>
</reference>